<proteinExistence type="inferred from homology"/>
<name>A0A382KE30_9ZZZZ</name>
<keyword evidence="4" id="KW-0418">Kinase</keyword>
<dbReference type="AlphaFoldDB" id="A0A382KE30"/>
<comment type="similarity">
    <text evidence="1">Belongs to the carbohydrate kinase PfkB family.</text>
</comment>
<dbReference type="GO" id="GO:0005524">
    <property type="term" value="F:ATP binding"/>
    <property type="evidence" value="ECO:0007669"/>
    <property type="project" value="UniProtKB-KW"/>
</dbReference>
<dbReference type="InterPro" id="IPR011611">
    <property type="entry name" value="PfkB_dom"/>
</dbReference>
<dbReference type="PRINTS" id="PR00990">
    <property type="entry name" value="RIBOKINASE"/>
</dbReference>
<dbReference type="GO" id="GO:0008865">
    <property type="term" value="F:fructokinase activity"/>
    <property type="evidence" value="ECO:0007669"/>
    <property type="project" value="UniProtKB-ARBA"/>
</dbReference>
<keyword evidence="2" id="KW-0808">Transferase</keyword>
<dbReference type="InterPro" id="IPR029056">
    <property type="entry name" value="Ribokinase-like"/>
</dbReference>
<organism evidence="7">
    <name type="scientific">marine metagenome</name>
    <dbReference type="NCBI Taxonomy" id="408172"/>
    <lineage>
        <taxon>unclassified sequences</taxon>
        <taxon>metagenomes</taxon>
        <taxon>ecological metagenomes</taxon>
    </lineage>
</organism>
<evidence type="ECO:0000256" key="2">
    <source>
        <dbReference type="ARBA" id="ARBA00022679"/>
    </source>
</evidence>
<evidence type="ECO:0000256" key="5">
    <source>
        <dbReference type="ARBA" id="ARBA00022840"/>
    </source>
</evidence>
<reference evidence="7" key="1">
    <citation type="submission" date="2018-05" db="EMBL/GenBank/DDBJ databases">
        <authorList>
            <person name="Lanie J.A."/>
            <person name="Ng W.-L."/>
            <person name="Kazmierczak K.M."/>
            <person name="Andrzejewski T.M."/>
            <person name="Davidsen T.M."/>
            <person name="Wayne K.J."/>
            <person name="Tettelin H."/>
            <person name="Glass J.I."/>
            <person name="Rusch D."/>
            <person name="Podicherti R."/>
            <person name="Tsui H.-C.T."/>
            <person name="Winkler M.E."/>
        </authorList>
    </citation>
    <scope>NUCLEOTIDE SEQUENCE</scope>
</reference>
<evidence type="ECO:0000256" key="4">
    <source>
        <dbReference type="ARBA" id="ARBA00022777"/>
    </source>
</evidence>
<dbReference type="GO" id="GO:0006000">
    <property type="term" value="P:fructose metabolic process"/>
    <property type="evidence" value="ECO:0007669"/>
    <property type="project" value="UniProtKB-ARBA"/>
</dbReference>
<dbReference type="InterPro" id="IPR002139">
    <property type="entry name" value="Ribo/fructo_kinase"/>
</dbReference>
<keyword evidence="3" id="KW-0547">Nucleotide-binding</keyword>
<dbReference type="InterPro" id="IPR002173">
    <property type="entry name" value="Carboh/pur_kinase_PfkB_CS"/>
</dbReference>
<protein>
    <recommendedName>
        <fullName evidence="6">Carbohydrate kinase PfkB domain-containing protein</fullName>
    </recommendedName>
</protein>
<dbReference type="InterPro" id="IPR050306">
    <property type="entry name" value="PfkB_Carbo_kinase"/>
</dbReference>
<accession>A0A382KE30</accession>
<dbReference type="PROSITE" id="PS00584">
    <property type="entry name" value="PFKB_KINASES_2"/>
    <property type="match status" value="1"/>
</dbReference>
<feature type="domain" description="Carbohydrate kinase PfkB" evidence="6">
    <location>
        <begin position="2"/>
        <end position="305"/>
    </location>
</feature>
<evidence type="ECO:0000256" key="3">
    <source>
        <dbReference type="ARBA" id="ARBA00022741"/>
    </source>
</evidence>
<dbReference type="PANTHER" id="PTHR43085">
    <property type="entry name" value="HEXOKINASE FAMILY MEMBER"/>
    <property type="match status" value="1"/>
</dbReference>
<evidence type="ECO:0000259" key="6">
    <source>
        <dbReference type="Pfam" id="PF00294"/>
    </source>
</evidence>
<dbReference type="CDD" id="cd01167">
    <property type="entry name" value="bac_FRK"/>
    <property type="match status" value="1"/>
</dbReference>
<sequence>MIICAGESLIDMVSFATEKGEVQYSPHVGGSILNSAIALGRLGADTYYCGAISNDTFVDLIEDYLRDSKVKEDFIIKTNRHTTLAYADVTDGVAKYTFVDEHSAGRLIDEDSLKPFVNKIKNAKALLVGGISFQAEPCGTSWQWLVEQVAGHCIIYFDANIRPDFIEDKDKYLERFERLTRKVDIIKISEEDYSYLCGEQDFAKLSSEWLEKGVKLIVLTLGEKGAKVIYDGGKEISVGVEPVKVIDTIGAGDSFNAGLLFDLDKQKMLVQEKLASIDTTALKKTLTFANQVARFTVTQKGANPPWIDELK</sequence>
<evidence type="ECO:0000313" key="7">
    <source>
        <dbReference type="EMBL" id="SVC22266.1"/>
    </source>
</evidence>
<gene>
    <name evidence="7" type="ORF">METZ01_LOCUS275120</name>
</gene>
<dbReference type="EMBL" id="UINC01079854">
    <property type="protein sequence ID" value="SVC22266.1"/>
    <property type="molecule type" value="Genomic_DNA"/>
</dbReference>
<keyword evidence="5" id="KW-0067">ATP-binding</keyword>
<dbReference type="PANTHER" id="PTHR43085:SF1">
    <property type="entry name" value="PSEUDOURIDINE KINASE-RELATED"/>
    <property type="match status" value="1"/>
</dbReference>
<dbReference type="Gene3D" id="3.40.1190.20">
    <property type="match status" value="1"/>
</dbReference>
<dbReference type="SUPFAM" id="SSF53613">
    <property type="entry name" value="Ribokinase-like"/>
    <property type="match status" value="1"/>
</dbReference>
<dbReference type="Pfam" id="PF00294">
    <property type="entry name" value="PfkB"/>
    <property type="match status" value="1"/>
</dbReference>
<evidence type="ECO:0000256" key="1">
    <source>
        <dbReference type="ARBA" id="ARBA00010688"/>
    </source>
</evidence>